<dbReference type="SUPFAM" id="SSF52038">
    <property type="entry name" value="Barstar-related"/>
    <property type="match status" value="1"/>
</dbReference>
<dbReference type="RefSeq" id="WP_189985097.1">
    <property type="nucleotide sequence ID" value="NZ_BNBF01000020.1"/>
</dbReference>
<comment type="similarity">
    <text evidence="1">Belongs to the barstar family.</text>
</comment>
<gene>
    <name evidence="3" type="ORF">GCM10018980_57580</name>
</gene>
<dbReference type="InterPro" id="IPR035905">
    <property type="entry name" value="Barstar-like_sf"/>
</dbReference>
<reference evidence="4" key="1">
    <citation type="journal article" date="2019" name="Int. J. Syst. Evol. Microbiol.">
        <title>The Global Catalogue of Microorganisms (GCM) 10K type strain sequencing project: providing services to taxonomists for standard genome sequencing and annotation.</title>
        <authorList>
            <consortium name="The Broad Institute Genomics Platform"/>
            <consortium name="The Broad Institute Genome Sequencing Center for Infectious Disease"/>
            <person name="Wu L."/>
            <person name="Ma J."/>
        </authorList>
    </citation>
    <scope>NUCLEOTIDE SEQUENCE [LARGE SCALE GENOMIC DNA]</scope>
    <source>
        <strain evidence="4">JCM 4253</strain>
    </source>
</reference>
<dbReference type="Pfam" id="PF01337">
    <property type="entry name" value="Barstar"/>
    <property type="match status" value="1"/>
</dbReference>
<evidence type="ECO:0000256" key="1">
    <source>
        <dbReference type="ARBA" id="ARBA00006845"/>
    </source>
</evidence>
<keyword evidence="4" id="KW-1185">Reference proteome</keyword>
<dbReference type="Proteomes" id="UP000619355">
    <property type="component" value="Unassembled WGS sequence"/>
</dbReference>
<dbReference type="AlphaFoldDB" id="A0A919KE79"/>
<comment type="caution">
    <text evidence="3">The sequence shown here is derived from an EMBL/GenBank/DDBJ whole genome shotgun (WGS) entry which is preliminary data.</text>
</comment>
<organism evidence="3 4">
    <name type="scientific">Streptomyces capoamus</name>
    <dbReference type="NCBI Taxonomy" id="68183"/>
    <lineage>
        <taxon>Bacteria</taxon>
        <taxon>Bacillati</taxon>
        <taxon>Actinomycetota</taxon>
        <taxon>Actinomycetes</taxon>
        <taxon>Kitasatosporales</taxon>
        <taxon>Streptomycetaceae</taxon>
        <taxon>Streptomyces</taxon>
    </lineage>
</organism>
<dbReference type="InterPro" id="IPR000468">
    <property type="entry name" value="Barstar"/>
</dbReference>
<name>A0A919KE79_9ACTN</name>
<dbReference type="Gene3D" id="3.30.370.10">
    <property type="entry name" value="Barstar-like"/>
    <property type="match status" value="1"/>
</dbReference>
<accession>A0A919KE79</accession>
<evidence type="ECO:0000313" key="3">
    <source>
        <dbReference type="EMBL" id="GHG65681.1"/>
    </source>
</evidence>
<evidence type="ECO:0000313" key="4">
    <source>
        <dbReference type="Proteomes" id="UP000619355"/>
    </source>
</evidence>
<protein>
    <recommendedName>
        <fullName evidence="2">Barstar (barnase inhibitor) domain-containing protein</fullName>
    </recommendedName>
</protein>
<proteinExistence type="inferred from homology"/>
<dbReference type="CDD" id="cd05141">
    <property type="entry name" value="Barstar_evA4336-like"/>
    <property type="match status" value="1"/>
</dbReference>
<sequence length="122" mass="12901">MTEDLTGRFVVALDLDGVTDRAGLMERAARALSLPDWFGRNWDALADSMSDPSVWPEEAGGGGLLVVVRGWEGYAERRPQEWETAREVFAQAVRVMPALTVALALGGTSQPTGGDPGGSVGA</sequence>
<evidence type="ECO:0000259" key="2">
    <source>
        <dbReference type="Pfam" id="PF01337"/>
    </source>
</evidence>
<feature type="domain" description="Barstar (barnase inhibitor)" evidence="2">
    <location>
        <begin position="10"/>
        <end position="94"/>
    </location>
</feature>
<dbReference type="EMBL" id="BNBF01000020">
    <property type="protein sequence ID" value="GHG65681.1"/>
    <property type="molecule type" value="Genomic_DNA"/>
</dbReference>